<dbReference type="SUPFAM" id="SSF56655">
    <property type="entry name" value="Carbohydrate phosphatase"/>
    <property type="match status" value="1"/>
</dbReference>
<dbReference type="RefSeq" id="WP_302038686.1">
    <property type="nucleotide sequence ID" value="NZ_JAUKPO010000009.1"/>
</dbReference>
<comment type="cofactor">
    <cofactor evidence="4">
        <name>Mg(2+)</name>
        <dbReference type="ChEBI" id="CHEBI:18420"/>
    </cofactor>
</comment>
<accession>A0ABT8R868</accession>
<dbReference type="PROSITE" id="PS00629">
    <property type="entry name" value="IMP_1"/>
    <property type="match status" value="1"/>
</dbReference>
<dbReference type="Gene3D" id="3.30.540.10">
    <property type="entry name" value="Fructose-1,6-Bisphosphatase, subunit A, domain 1"/>
    <property type="match status" value="1"/>
</dbReference>
<dbReference type="InterPro" id="IPR020583">
    <property type="entry name" value="Inositol_monoP_metal-BS"/>
</dbReference>
<feature type="binding site" evidence="4">
    <location>
        <position position="93"/>
    </location>
    <ligand>
        <name>Mg(2+)</name>
        <dbReference type="ChEBI" id="CHEBI:18420"/>
        <label>1</label>
    </ligand>
</feature>
<dbReference type="PANTHER" id="PTHR43028:SF5">
    <property type="entry name" value="3'(2'),5'-BISPHOSPHATE NUCLEOTIDASE 1"/>
    <property type="match status" value="1"/>
</dbReference>
<dbReference type="InterPro" id="IPR000760">
    <property type="entry name" value="Inositol_monophosphatase-like"/>
</dbReference>
<feature type="binding site" evidence="4">
    <location>
        <position position="218"/>
    </location>
    <ligand>
        <name>Mg(2+)</name>
        <dbReference type="ChEBI" id="CHEBI:18420"/>
        <label>2</label>
    </ligand>
</feature>
<keyword evidence="4" id="KW-0472">Membrane</keyword>
<organism evidence="5 6">
    <name type="scientific">Rhodocytophaga aerolata</name>
    <dbReference type="NCBI Taxonomy" id="455078"/>
    <lineage>
        <taxon>Bacteria</taxon>
        <taxon>Pseudomonadati</taxon>
        <taxon>Bacteroidota</taxon>
        <taxon>Cytophagia</taxon>
        <taxon>Cytophagales</taxon>
        <taxon>Rhodocytophagaceae</taxon>
        <taxon>Rhodocytophaga</taxon>
    </lineage>
</organism>
<dbReference type="Gene3D" id="3.40.190.80">
    <property type="match status" value="1"/>
</dbReference>
<protein>
    <recommendedName>
        <fullName evidence="4">3'(2'),5'-bisphosphate nucleotidase CysQ</fullName>
        <ecNumber evidence="4">3.1.3.7</ecNumber>
    </recommendedName>
    <alternativeName>
        <fullName evidence="4">3'(2'),5-bisphosphonucleoside 3'(2')-phosphohydrolase</fullName>
    </alternativeName>
    <alternativeName>
        <fullName evidence="4">3'-phosphoadenosine 5'-phosphate phosphatase</fullName>
        <shortName evidence="4">PAP phosphatase</shortName>
    </alternativeName>
</protein>
<feature type="binding site" evidence="4">
    <location>
        <position position="218"/>
    </location>
    <ligand>
        <name>substrate</name>
    </ligand>
</feature>
<evidence type="ECO:0000256" key="2">
    <source>
        <dbReference type="ARBA" id="ARBA00022723"/>
    </source>
</evidence>
<gene>
    <name evidence="4 5" type="primary">cysQ</name>
    <name evidence="5" type="ORF">Q0590_16535</name>
</gene>
<evidence type="ECO:0000313" key="6">
    <source>
        <dbReference type="Proteomes" id="UP001168528"/>
    </source>
</evidence>
<evidence type="ECO:0000256" key="1">
    <source>
        <dbReference type="ARBA" id="ARBA00001625"/>
    </source>
</evidence>
<comment type="catalytic activity">
    <reaction evidence="1 4">
        <text>adenosine 3',5'-bisphosphate + H2O = AMP + phosphate</text>
        <dbReference type="Rhea" id="RHEA:10040"/>
        <dbReference type="ChEBI" id="CHEBI:15377"/>
        <dbReference type="ChEBI" id="CHEBI:43474"/>
        <dbReference type="ChEBI" id="CHEBI:58343"/>
        <dbReference type="ChEBI" id="CHEBI:456215"/>
        <dbReference type="EC" id="3.1.3.7"/>
    </reaction>
</comment>
<feature type="binding site" evidence="4">
    <location>
        <begin position="95"/>
        <end position="98"/>
    </location>
    <ligand>
        <name>substrate</name>
    </ligand>
</feature>
<keyword evidence="6" id="KW-1185">Reference proteome</keyword>
<keyword evidence="4" id="KW-1003">Cell membrane</keyword>
<evidence type="ECO:0000313" key="5">
    <source>
        <dbReference type="EMBL" id="MDO1447881.1"/>
    </source>
</evidence>
<dbReference type="EMBL" id="JAUKPO010000009">
    <property type="protein sequence ID" value="MDO1447881.1"/>
    <property type="molecule type" value="Genomic_DNA"/>
</dbReference>
<dbReference type="PRINTS" id="PR00377">
    <property type="entry name" value="IMPHPHTASES"/>
</dbReference>
<keyword evidence="3 4" id="KW-0460">Magnesium</keyword>
<feature type="binding site" evidence="4">
    <location>
        <position position="96"/>
    </location>
    <ligand>
        <name>Mg(2+)</name>
        <dbReference type="ChEBI" id="CHEBI:18420"/>
        <label>2</label>
    </ligand>
</feature>
<feature type="binding site" evidence="4">
    <location>
        <position position="73"/>
    </location>
    <ligand>
        <name>substrate</name>
    </ligand>
</feature>
<feature type="binding site" evidence="4">
    <location>
        <position position="73"/>
    </location>
    <ligand>
        <name>Mg(2+)</name>
        <dbReference type="ChEBI" id="CHEBI:18420"/>
        <label>1</label>
    </ligand>
</feature>
<dbReference type="CDD" id="cd01638">
    <property type="entry name" value="CysQ"/>
    <property type="match status" value="1"/>
</dbReference>
<feature type="binding site" evidence="4">
    <location>
        <position position="95"/>
    </location>
    <ligand>
        <name>Mg(2+)</name>
        <dbReference type="ChEBI" id="CHEBI:18420"/>
        <label>1</label>
    </ligand>
</feature>
<dbReference type="EC" id="3.1.3.7" evidence="4"/>
<comment type="subcellular location">
    <subcellularLocation>
        <location evidence="4">Cell membrane</location>
        <topology evidence="4">Peripheral membrane protein</topology>
        <orientation evidence="4">Cytoplasmic side</orientation>
    </subcellularLocation>
</comment>
<sequence>MTTQVDVSIEPIKQIAIEAGRKILEIYEKYADLEAITERKADNSPLTLADQASHTIISERLMALYPQIPLLSEEGKHTAYEIRKEWDRFWLVDPLDGTKEFIKRNGEFTVNIALIEKNVPVLGVIYAPVWNLLYYGIHHLGAFKETPGQTPVKLQVNNKQNLLTAVGSRSHADPAEAEVLNKYDISGTTSIGSSLKFCLIAEGKADIYYRHGPTMEWDTAAGQSIVTAAGGQVQDASGNIFTYNKPSLLNSSFLCQGF</sequence>
<name>A0ABT8R868_9BACT</name>
<dbReference type="Proteomes" id="UP001168528">
    <property type="component" value="Unassembled WGS sequence"/>
</dbReference>
<dbReference type="Pfam" id="PF00459">
    <property type="entry name" value="Inositol_P"/>
    <property type="match status" value="1"/>
</dbReference>
<feature type="binding site" evidence="4">
    <location>
        <position position="93"/>
    </location>
    <ligand>
        <name>Mg(2+)</name>
        <dbReference type="ChEBI" id="CHEBI:18420"/>
        <label>2</label>
    </ligand>
</feature>
<dbReference type="GO" id="GO:0008441">
    <property type="term" value="F:3'(2'),5'-bisphosphate nucleotidase activity"/>
    <property type="evidence" value="ECO:0007669"/>
    <property type="project" value="UniProtKB-EC"/>
</dbReference>
<evidence type="ECO:0000256" key="3">
    <source>
        <dbReference type="ARBA" id="ARBA00022842"/>
    </source>
</evidence>
<reference evidence="5" key="1">
    <citation type="submission" date="2023-07" db="EMBL/GenBank/DDBJ databases">
        <title>The genome sequence of Rhodocytophaga aerolata KACC 12507.</title>
        <authorList>
            <person name="Zhang X."/>
        </authorList>
    </citation>
    <scope>NUCLEOTIDE SEQUENCE</scope>
    <source>
        <strain evidence="5">KACC 12507</strain>
    </source>
</reference>
<comment type="function">
    <text evidence="4">Converts adenosine-3',5'-bisphosphate (PAP) to AMP.</text>
</comment>
<keyword evidence="4 5" id="KW-0378">Hydrolase</keyword>
<dbReference type="InterPro" id="IPR006240">
    <property type="entry name" value="CysQ"/>
</dbReference>
<dbReference type="InterPro" id="IPR050725">
    <property type="entry name" value="CysQ/Inositol_MonoPase"/>
</dbReference>
<dbReference type="NCBIfam" id="TIGR01331">
    <property type="entry name" value="bisphos_cysQ"/>
    <property type="match status" value="1"/>
</dbReference>
<dbReference type="HAMAP" id="MF_02095">
    <property type="entry name" value="CysQ"/>
    <property type="match status" value="1"/>
</dbReference>
<keyword evidence="2 4" id="KW-0479">Metal-binding</keyword>
<comment type="similarity">
    <text evidence="4">Belongs to the inositol monophosphatase superfamily. CysQ family.</text>
</comment>
<evidence type="ECO:0000256" key="4">
    <source>
        <dbReference type="HAMAP-Rule" id="MF_02095"/>
    </source>
</evidence>
<proteinExistence type="inferred from homology"/>
<comment type="caution">
    <text evidence="5">The sequence shown here is derived from an EMBL/GenBank/DDBJ whole genome shotgun (WGS) entry which is preliminary data.</text>
</comment>
<dbReference type="PANTHER" id="PTHR43028">
    <property type="entry name" value="3'(2'),5'-BISPHOSPHATE NUCLEOTIDASE 1"/>
    <property type="match status" value="1"/>
</dbReference>